<evidence type="ECO:0000313" key="2">
    <source>
        <dbReference type="EMBL" id="KAF5378828.1"/>
    </source>
</evidence>
<organism evidence="2 3">
    <name type="scientific">Tricholomella constricta</name>
    <dbReference type="NCBI Taxonomy" id="117010"/>
    <lineage>
        <taxon>Eukaryota</taxon>
        <taxon>Fungi</taxon>
        <taxon>Dikarya</taxon>
        <taxon>Basidiomycota</taxon>
        <taxon>Agaricomycotina</taxon>
        <taxon>Agaricomycetes</taxon>
        <taxon>Agaricomycetidae</taxon>
        <taxon>Agaricales</taxon>
        <taxon>Tricholomatineae</taxon>
        <taxon>Lyophyllaceae</taxon>
        <taxon>Tricholomella</taxon>
    </lineage>
</organism>
<name>A0A8H5H8R6_9AGAR</name>
<proteinExistence type="predicted"/>
<evidence type="ECO:0000313" key="3">
    <source>
        <dbReference type="Proteomes" id="UP000565441"/>
    </source>
</evidence>
<evidence type="ECO:0000256" key="1">
    <source>
        <dbReference type="SAM" id="MobiDB-lite"/>
    </source>
</evidence>
<sequence>MIYAPTVSAHTVSRRIKHALVQPTQYVILVLVRLPGLIFHRNGLEVYANIERTLGDSYTAATTRDYGSASAPSSSDTMNHGSAQREGAEAIYWCPTPRLPSINGSHCYATEETCSPPQCWSEARPPPHTRSMYWTIPLPDEDEPLHEDLFEIQSEAGASTDKLDPSAASTLRRCLTPNLSQRPAPFLNNTNSAHRSFQEAGSSHHSVPSASRNIISVHPQSSSQEFALHPSRTTLQKHRERQSAVHAANRE</sequence>
<dbReference type="Proteomes" id="UP000565441">
    <property type="component" value="Unassembled WGS sequence"/>
</dbReference>
<reference evidence="2 3" key="1">
    <citation type="journal article" date="2020" name="ISME J.">
        <title>Uncovering the hidden diversity of litter-decomposition mechanisms in mushroom-forming fungi.</title>
        <authorList>
            <person name="Floudas D."/>
            <person name="Bentzer J."/>
            <person name="Ahren D."/>
            <person name="Johansson T."/>
            <person name="Persson P."/>
            <person name="Tunlid A."/>
        </authorList>
    </citation>
    <scope>NUCLEOTIDE SEQUENCE [LARGE SCALE GENOMIC DNA]</scope>
    <source>
        <strain evidence="2 3">CBS 661.87</strain>
    </source>
</reference>
<keyword evidence="3" id="KW-1185">Reference proteome</keyword>
<dbReference type="AlphaFoldDB" id="A0A8H5H8R6"/>
<accession>A0A8H5H8R6</accession>
<comment type="caution">
    <text evidence="2">The sequence shown here is derived from an EMBL/GenBank/DDBJ whole genome shotgun (WGS) entry which is preliminary data.</text>
</comment>
<feature type="region of interest" description="Disordered" evidence="1">
    <location>
        <begin position="179"/>
        <end position="251"/>
    </location>
</feature>
<protein>
    <submittedName>
        <fullName evidence="2">Uncharacterized protein</fullName>
    </submittedName>
</protein>
<gene>
    <name evidence="2" type="ORF">D9615_006862</name>
</gene>
<dbReference type="EMBL" id="JAACJP010000018">
    <property type="protein sequence ID" value="KAF5378828.1"/>
    <property type="molecule type" value="Genomic_DNA"/>
</dbReference>
<feature type="compositionally biased region" description="Polar residues" evidence="1">
    <location>
        <begin position="179"/>
        <end position="225"/>
    </location>
</feature>